<proteinExistence type="predicted"/>
<sequence length="39" mass="4691">CKTSDWPRAAATRSRPSHKTVRKSRPEMRKRRPRPFREA</sequence>
<name>A0A6J4KJ04_9HYPH</name>
<evidence type="ECO:0000313" key="2">
    <source>
        <dbReference type="EMBL" id="CAA9307462.1"/>
    </source>
</evidence>
<gene>
    <name evidence="2" type="ORF">AVDCRST_MAG90-214</name>
</gene>
<reference evidence="2" key="1">
    <citation type="submission" date="2020-02" db="EMBL/GenBank/DDBJ databases">
        <authorList>
            <person name="Meier V. D."/>
        </authorList>
    </citation>
    <scope>NUCLEOTIDE SEQUENCE</scope>
    <source>
        <strain evidence="2">AVDCRST_MAG90</strain>
    </source>
</reference>
<protein>
    <submittedName>
        <fullName evidence="2">Uncharacterized protein</fullName>
    </submittedName>
</protein>
<feature type="non-terminal residue" evidence="2">
    <location>
        <position position="1"/>
    </location>
</feature>
<evidence type="ECO:0000256" key="1">
    <source>
        <dbReference type="SAM" id="MobiDB-lite"/>
    </source>
</evidence>
<feature type="region of interest" description="Disordered" evidence="1">
    <location>
        <begin position="1"/>
        <end position="39"/>
    </location>
</feature>
<dbReference type="EMBL" id="CADCUC010000043">
    <property type="protein sequence ID" value="CAA9307462.1"/>
    <property type="molecule type" value="Genomic_DNA"/>
</dbReference>
<accession>A0A6J4KJ04</accession>
<organism evidence="2">
    <name type="scientific">uncultured Microvirga sp</name>
    <dbReference type="NCBI Taxonomy" id="412392"/>
    <lineage>
        <taxon>Bacteria</taxon>
        <taxon>Pseudomonadati</taxon>
        <taxon>Pseudomonadota</taxon>
        <taxon>Alphaproteobacteria</taxon>
        <taxon>Hyphomicrobiales</taxon>
        <taxon>Methylobacteriaceae</taxon>
        <taxon>Microvirga</taxon>
        <taxon>environmental samples</taxon>
    </lineage>
</organism>
<feature type="non-terminal residue" evidence="2">
    <location>
        <position position="39"/>
    </location>
</feature>
<feature type="compositionally biased region" description="Basic residues" evidence="1">
    <location>
        <begin position="15"/>
        <end position="39"/>
    </location>
</feature>
<dbReference type="AlphaFoldDB" id="A0A6J4KJ04"/>